<dbReference type="Gene3D" id="3.30.200.20">
    <property type="entry name" value="Phosphorylase Kinase, domain 1"/>
    <property type="match status" value="1"/>
</dbReference>
<dbReference type="InterPro" id="IPR032171">
    <property type="entry name" value="COR-A"/>
</dbReference>
<feature type="compositionally biased region" description="Basic and acidic residues" evidence="15">
    <location>
        <begin position="2160"/>
        <end position="2170"/>
    </location>
</feature>
<feature type="domain" description="Roc" evidence="17">
    <location>
        <begin position="641"/>
        <end position="836"/>
    </location>
</feature>
<dbReference type="InterPro" id="IPR032675">
    <property type="entry name" value="LRR_dom_sf"/>
</dbReference>
<dbReference type="SMART" id="SM00364">
    <property type="entry name" value="LRR_BAC"/>
    <property type="match status" value="7"/>
</dbReference>
<feature type="region of interest" description="Disordered" evidence="15">
    <location>
        <begin position="1912"/>
        <end position="1938"/>
    </location>
</feature>
<feature type="compositionally biased region" description="Basic and acidic residues" evidence="15">
    <location>
        <begin position="1329"/>
        <end position="1340"/>
    </location>
</feature>
<dbReference type="Pfam" id="PF13855">
    <property type="entry name" value="LRR_8"/>
    <property type="match status" value="2"/>
</dbReference>
<dbReference type="InterPro" id="IPR002110">
    <property type="entry name" value="Ankyrin_rpt"/>
</dbReference>
<evidence type="ECO:0000313" key="19">
    <source>
        <dbReference type="Proteomes" id="UP001159405"/>
    </source>
</evidence>
<dbReference type="EC" id="2.7.11.1" evidence="2"/>
<evidence type="ECO:0000256" key="13">
    <source>
        <dbReference type="PROSITE-ProRule" id="PRU00023"/>
    </source>
</evidence>
<feature type="repeat" description="ANK" evidence="13">
    <location>
        <begin position="44"/>
        <end position="76"/>
    </location>
</feature>
<feature type="region of interest" description="Disordered" evidence="15">
    <location>
        <begin position="1303"/>
        <end position="1341"/>
    </location>
</feature>
<evidence type="ECO:0000313" key="18">
    <source>
        <dbReference type="EMBL" id="CAH3175749.1"/>
    </source>
</evidence>
<feature type="repeat" description="ANK" evidence="13">
    <location>
        <begin position="77"/>
        <end position="102"/>
    </location>
</feature>
<evidence type="ECO:0000256" key="11">
    <source>
        <dbReference type="ARBA" id="ARBA00047899"/>
    </source>
</evidence>
<feature type="compositionally biased region" description="Basic and acidic residues" evidence="15">
    <location>
        <begin position="1912"/>
        <end position="1929"/>
    </location>
</feature>
<evidence type="ECO:0000259" key="16">
    <source>
        <dbReference type="PROSITE" id="PS50011"/>
    </source>
</evidence>
<dbReference type="SMART" id="SM00369">
    <property type="entry name" value="LRR_TYP"/>
    <property type="match status" value="5"/>
</dbReference>
<dbReference type="PROSITE" id="PS50011">
    <property type="entry name" value="PROTEIN_KINASE_DOM"/>
    <property type="match status" value="1"/>
</dbReference>
<dbReference type="Pfam" id="PF08477">
    <property type="entry name" value="Roc"/>
    <property type="match status" value="1"/>
</dbReference>
<dbReference type="InterPro" id="IPR011048">
    <property type="entry name" value="Haem_d1_sf"/>
</dbReference>
<dbReference type="InterPro" id="IPR017441">
    <property type="entry name" value="Protein_kinase_ATP_BS"/>
</dbReference>
<dbReference type="SUPFAM" id="SSF48403">
    <property type="entry name" value="Ankyrin repeat"/>
    <property type="match status" value="1"/>
</dbReference>
<keyword evidence="5" id="KW-0808">Transferase</keyword>
<comment type="cofactor">
    <cofactor evidence="1">
        <name>Mg(2+)</name>
        <dbReference type="ChEBI" id="CHEBI:18420"/>
    </cofactor>
</comment>
<dbReference type="Gene3D" id="3.30.70.1390">
    <property type="entry name" value="ROC domain from the Parkinson's disease-associated leucine-rich repeat kinase 2"/>
    <property type="match status" value="1"/>
</dbReference>
<evidence type="ECO:0000259" key="17">
    <source>
        <dbReference type="PROSITE" id="PS51424"/>
    </source>
</evidence>
<dbReference type="PROSITE" id="PS51450">
    <property type="entry name" value="LRR"/>
    <property type="match status" value="5"/>
</dbReference>
<feature type="binding site" evidence="14">
    <location>
        <position position="1295"/>
    </location>
    <ligand>
        <name>ATP</name>
        <dbReference type="ChEBI" id="CHEBI:30616"/>
    </ligand>
</feature>
<dbReference type="SMART" id="SM00248">
    <property type="entry name" value="ANK"/>
    <property type="match status" value="5"/>
</dbReference>
<keyword evidence="19" id="KW-1185">Reference proteome</keyword>
<dbReference type="PROSITE" id="PS00108">
    <property type="entry name" value="PROTEIN_KINASE_ST"/>
    <property type="match status" value="1"/>
</dbReference>
<feature type="compositionally biased region" description="Polar residues" evidence="15">
    <location>
        <begin position="2095"/>
        <end position="2129"/>
    </location>
</feature>
<evidence type="ECO:0000256" key="9">
    <source>
        <dbReference type="ARBA" id="ARBA00022840"/>
    </source>
</evidence>
<dbReference type="InterPro" id="IPR008271">
    <property type="entry name" value="Ser/Thr_kinase_AS"/>
</dbReference>
<feature type="repeat" description="ANK" evidence="13">
    <location>
        <begin position="141"/>
        <end position="169"/>
    </location>
</feature>
<dbReference type="EMBL" id="CALNXK010000204">
    <property type="protein sequence ID" value="CAH3175749.1"/>
    <property type="molecule type" value="Genomic_DNA"/>
</dbReference>
<evidence type="ECO:0000256" key="15">
    <source>
        <dbReference type="SAM" id="MobiDB-lite"/>
    </source>
</evidence>
<evidence type="ECO:0000256" key="1">
    <source>
        <dbReference type="ARBA" id="ARBA00001946"/>
    </source>
</evidence>
<keyword evidence="7 14" id="KW-0547">Nucleotide-binding</keyword>
<feature type="compositionally biased region" description="Basic and acidic residues" evidence="15">
    <location>
        <begin position="2052"/>
        <end position="2075"/>
    </location>
</feature>
<evidence type="ECO:0000256" key="12">
    <source>
        <dbReference type="ARBA" id="ARBA00048679"/>
    </source>
</evidence>
<keyword evidence="10" id="KW-0342">GTP-binding</keyword>
<evidence type="ECO:0000256" key="5">
    <source>
        <dbReference type="ARBA" id="ARBA00022679"/>
    </source>
</evidence>
<feature type="region of interest" description="Disordered" evidence="15">
    <location>
        <begin position="2160"/>
        <end position="2226"/>
    </location>
</feature>
<dbReference type="Gene3D" id="1.25.40.20">
    <property type="entry name" value="Ankyrin repeat-containing domain"/>
    <property type="match status" value="1"/>
</dbReference>
<accession>A0ABN8RCW8</accession>
<feature type="region of interest" description="Disordered" evidence="15">
    <location>
        <begin position="1968"/>
        <end position="2017"/>
    </location>
</feature>
<feature type="compositionally biased region" description="Polar residues" evidence="15">
    <location>
        <begin position="2171"/>
        <end position="2196"/>
    </location>
</feature>
<gene>
    <name evidence="18" type="ORF">PLOB_00017173</name>
</gene>
<feature type="region of interest" description="Disordered" evidence="15">
    <location>
        <begin position="1022"/>
        <end position="1042"/>
    </location>
</feature>
<dbReference type="Proteomes" id="UP001159405">
    <property type="component" value="Unassembled WGS sequence"/>
</dbReference>
<dbReference type="Pfam" id="PF16095">
    <property type="entry name" value="COR-A"/>
    <property type="match status" value="1"/>
</dbReference>
<reference evidence="18 19" key="1">
    <citation type="submission" date="2022-05" db="EMBL/GenBank/DDBJ databases">
        <authorList>
            <consortium name="Genoscope - CEA"/>
            <person name="William W."/>
        </authorList>
    </citation>
    <scope>NUCLEOTIDE SEQUENCE [LARGE SCALE GENOMIC DNA]</scope>
</reference>
<evidence type="ECO:0000256" key="10">
    <source>
        <dbReference type="ARBA" id="ARBA00023134"/>
    </source>
</evidence>
<evidence type="ECO:0000256" key="6">
    <source>
        <dbReference type="ARBA" id="ARBA00022737"/>
    </source>
</evidence>
<dbReference type="PROSITE" id="PS00107">
    <property type="entry name" value="PROTEIN_KINASE_ATP"/>
    <property type="match status" value="1"/>
</dbReference>
<dbReference type="InterPro" id="IPR027417">
    <property type="entry name" value="P-loop_NTPase"/>
</dbReference>
<dbReference type="SUPFAM" id="SSF51004">
    <property type="entry name" value="C-terminal (heme d1) domain of cytochrome cd1-nitrite reductase"/>
    <property type="match status" value="1"/>
</dbReference>
<dbReference type="PANTHER" id="PTHR48056">
    <property type="entry name" value="LRR RECEPTOR-LIKE SERINE/THREONINE-PROTEIN KINASE-RELATED"/>
    <property type="match status" value="1"/>
</dbReference>
<name>A0ABN8RCW8_9CNID</name>
<dbReference type="InterPro" id="IPR056602">
    <property type="entry name" value="Beta-prop_LRRK2"/>
</dbReference>
<feature type="region of interest" description="Disordered" evidence="15">
    <location>
        <begin position="1625"/>
        <end position="1645"/>
    </location>
</feature>
<dbReference type="Gene3D" id="1.10.510.10">
    <property type="entry name" value="Transferase(Phosphotransferase) domain 1"/>
    <property type="match status" value="1"/>
</dbReference>
<dbReference type="InterPro" id="IPR036770">
    <property type="entry name" value="Ankyrin_rpt-contain_sf"/>
</dbReference>
<organism evidence="18 19">
    <name type="scientific">Porites lobata</name>
    <dbReference type="NCBI Taxonomy" id="104759"/>
    <lineage>
        <taxon>Eukaryota</taxon>
        <taxon>Metazoa</taxon>
        <taxon>Cnidaria</taxon>
        <taxon>Anthozoa</taxon>
        <taxon>Hexacorallia</taxon>
        <taxon>Scleractinia</taxon>
        <taxon>Fungiina</taxon>
        <taxon>Poritidae</taxon>
        <taxon>Porites</taxon>
    </lineage>
</organism>
<feature type="domain" description="Protein kinase" evidence="16">
    <location>
        <begin position="1268"/>
        <end position="1602"/>
    </location>
</feature>
<evidence type="ECO:0000256" key="4">
    <source>
        <dbReference type="ARBA" id="ARBA00022614"/>
    </source>
</evidence>
<dbReference type="SMART" id="SM00220">
    <property type="entry name" value="S_TKc"/>
    <property type="match status" value="1"/>
</dbReference>
<dbReference type="InterPro" id="IPR011009">
    <property type="entry name" value="Kinase-like_dom_sf"/>
</dbReference>
<dbReference type="InterPro" id="IPR020859">
    <property type="entry name" value="ROC"/>
</dbReference>
<dbReference type="PANTHER" id="PTHR48056:SF81">
    <property type="entry name" value="RECEPTOR PROTEIN-TYROSINE KINASE CEPR1"/>
    <property type="match status" value="1"/>
</dbReference>
<dbReference type="InterPro" id="IPR001611">
    <property type="entry name" value="Leu-rich_rpt"/>
</dbReference>
<dbReference type="PROSITE" id="PS50088">
    <property type="entry name" value="ANK_REPEAT"/>
    <property type="match status" value="3"/>
</dbReference>
<evidence type="ECO:0000256" key="3">
    <source>
        <dbReference type="ARBA" id="ARBA00022527"/>
    </source>
</evidence>
<keyword evidence="9 14" id="KW-0067">ATP-binding</keyword>
<comment type="caution">
    <text evidence="18">The sequence shown here is derived from an EMBL/GenBank/DDBJ whole genome shotgun (WGS) entry which is preliminary data.</text>
</comment>
<dbReference type="PROSITE" id="PS51424">
    <property type="entry name" value="ROC"/>
    <property type="match status" value="1"/>
</dbReference>
<dbReference type="Pfam" id="PF25497">
    <property type="entry name" value="COR-B"/>
    <property type="match status" value="1"/>
</dbReference>
<keyword evidence="4" id="KW-0433">Leucine-rich repeat</keyword>
<evidence type="ECO:0000256" key="8">
    <source>
        <dbReference type="ARBA" id="ARBA00022777"/>
    </source>
</evidence>
<dbReference type="Gene3D" id="3.40.50.300">
    <property type="entry name" value="P-loop containing nucleotide triphosphate hydrolases"/>
    <property type="match status" value="1"/>
</dbReference>
<dbReference type="Pfam" id="PF23748">
    <property type="entry name" value="Beta-prop_LRRK2"/>
    <property type="match status" value="1"/>
</dbReference>
<keyword evidence="3" id="KW-0723">Serine/threonine-protein kinase</keyword>
<comment type="catalytic activity">
    <reaction evidence="12">
        <text>L-seryl-[protein] + ATP = O-phospho-L-seryl-[protein] + ADP + H(+)</text>
        <dbReference type="Rhea" id="RHEA:17989"/>
        <dbReference type="Rhea" id="RHEA-COMP:9863"/>
        <dbReference type="Rhea" id="RHEA-COMP:11604"/>
        <dbReference type="ChEBI" id="CHEBI:15378"/>
        <dbReference type="ChEBI" id="CHEBI:29999"/>
        <dbReference type="ChEBI" id="CHEBI:30616"/>
        <dbReference type="ChEBI" id="CHEBI:83421"/>
        <dbReference type="ChEBI" id="CHEBI:456216"/>
        <dbReference type="EC" id="2.7.11.1"/>
    </reaction>
</comment>
<dbReference type="SUPFAM" id="SSF52540">
    <property type="entry name" value="P-loop containing nucleoside triphosphate hydrolases"/>
    <property type="match status" value="1"/>
</dbReference>
<sequence length="2357" mass="265575">GVFKQLCEACRTGNLNTLFQAIYHNQDIAHELICGEESGTNDSTTRNFLYLACENGHLDVVRQLVDFGADVNLASYDDLTPLCAACMNGHAAIARFLISRGALVHDPALGRFSPILLACRSSKHDVVELLLSEQPLLLRTHGQLLLHEACRLGHVQVVRLLIKKGIDINPLPYRVTTTDAEAQVPGSPLEGACVGLQTSVINYLIENGAEVTDDIVENHWEIIGEALMRYTKESQNKSRSSLSYEVDPSITMFSATWNKKNLFAVHKAWFVNLSARLVSVYLSDNHIEELPDELFNTLPVLEVLDVSKNRLQYLPDVSSTFTRLQKLSACDNELISIPASVLQIPTLVKLHLARNKIASLCDNHDDSEEISSTPDSETWGCTALKVLNLSDNNLQHLPSGIQGATALTKLLLDRNDLKNFPMPWKCPLEALDLSHNNFTHFSCNMELVWASSLKRLNLSYNKLGTISWNICQLTCLQDLDVSHNCLRRLPNEEFWTCTTLHKLNLSHNKLSAKPLIDSQTGTPRRFQFFKSSSQEDAQDAKTDCEVPVSLFSPTLETLLLNDNILHVIPLSVCRLLSLIELDLSNNPELRTLPPELGNLRECWQLRLTKLTLPGIPKHVRPGENGVRPKDTLAYLRATLRKAVPYYRMKLMVVGLQGRGKTTLLSALKGQKLPPNLSTVGIVINEWQVQISSSSRFTLPRFLAQSDAPSITFSTWDLAGQNVYYAAHQMFLSPNTLYLAVWNVTHGEGGVESLRRWLLNIQARAPFSEVLIVGTHVDLLPKNNRQARADALKHSIVKKYLDNQGFPKIVGNIMVSPVTGENIPELKEMIYSKALKVKDNGENIIGRRVPQSYIDLQQAVIQEAERRRSTGEPPILLEDEILQLAKSSPQNDILDTEELTLATRFLHENGVLLHYNDQLRGLNHLYFIDPSWVCDLIATLVTIRERNPFIVDGVMKMKDLELVLRDPKFPEEFIPQYLQLMERFEIALSLDEKQLLIPSMLPKEKPGMQLHQLQKLIRRRANAKSEAKNDRDRSSPHPTDSKEITTVRRNYQMAYTPSGFWSRLITRLIVSVQRWRAIEQIKEESYSLVYWREGIGVVYEGGYFQVESYQELIPISQGNKVAFQEISGIAITVWSEQNDFAAIGFIVDQIDALITEWYPGLDETDMYGLPLVRRLIPCPLCNELMMSHRPSMKRSVSMEFPASFHPLHPPRPHNFTLPTCAATALTFSTINCPYHPDRVVSLQYLIPDLMMADLPRHFLVDHSQFKFEALESHRIGSGGSGEVYRGFYRNEAVAVKTFHSTKLTGSPHDSGLGDTRPRTVGGAGYRRPHRSESSSLRRSDFRSTSFEDDMEEELEKTKIVKAFWDLRQEVAVLCRLSHPCVVRLLGISLHPLCFVLELAPYGSLAAVLEELSTKREEREQSQETCVARSREPILGRELSYKMAFQVASAIWYLHDCDIIYRDLKADNVLVWSLDETSLLNVKLSDYGISCFATPQGVAGEEGTPGYQAPEIRTGVGYDEKVDIFSFAVFVYELLSGCRPFREYRNVVDIKKAIRRGVRPSMEKNTLDTQLPRLEGIMRSCWHQLPEKRPPASEILRQMEEPAFLCQCRLVPETSEERLEKVTAIHGLSQSGPGNPMVSSSTDGNSENSSSYVLLWSRERDKRHYSMVNIETGTFLSEEQNCPGHRVLCMTKVENRTWLGTEGCTVEVFGRRSWRSPSTLWSYTTKAPVLELLTECASSESASFDMFQPQGGKSVKNVYASLANGTLVVFSKKSSSERRCSHNDVTLGLKEDDEIVAKESDKWSNIQVVNLGQNGMPAKSMVLVRENKELWVGCGNKIVIVDTKTLRVLDEIAVYQTQRTHVRIMVTDGARVWNADRKSTKILQWEVSTRQLTHIFDCDVDSAVGKVLCSEAMEPRRKERQESLNRVRDTPISDPLESFDQPSYTEAMFKEAMNREANEDVKTESLRKYYSFPRNTPSPGFGISEDEDSDISAKSVSPPETLPSRGRSLSAKTESSASLDSGISSLRITSITRSDTERTVKNTSSTNLQDDLQDEKASLRENCEEVHSKLEQMKPFDTEQELDSNGGLSTESHKGSTIDQQQDSSETENIGSCSSKSEPDTQQVGTESVITSDEKVEELDGDQNEAQFELVDKEETRQAFVEGTKKVPRSDEGSSQNCPSMDTLQMRFNSSSRAPSLMSSQRRKSQRRPKPQENNNNNNVPPTSTKPWARRPRLRILAGSINRVTALLLVNGTLWIGRGVGDILTVNVNSADNGLPPGHVFAQLESDNLLGYQNGQVDEIVTSGTSKIVCLRRLELDRGSTTNEDQFTERYQLTVWEAWGETEFRRFKDRLDDFNALVE</sequence>
<dbReference type="InterPro" id="IPR050647">
    <property type="entry name" value="Plant_LRR-RLKs"/>
</dbReference>
<dbReference type="InterPro" id="IPR057263">
    <property type="entry name" value="COR-B"/>
</dbReference>
<dbReference type="InterPro" id="IPR003591">
    <property type="entry name" value="Leu-rich_rpt_typical-subtyp"/>
</dbReference>
<dbReference type="Pfam" id="PF00560">
    <property type="entry name" value="LRR_1"/>
    <property type="match status" value="1"/>
</dbReference>
<dbReference type="Pfam" id="PF12796">
    <property type="entry name" value="Ank_2"/>
    <property type="match status" value="2"/>
</dbReference>
<dbReference type="SUPFAM" id="SSF56112">
    <property type="entry name" value="Protein kinase-like (PK-like)"/>
    <property type="match status" value="1"/>
</dbReference>
<dbReference type="SUPFAM" id="SSF52058">
    <property type="entry name" value="L domain-like"/>
    <property type="match status" value="1"/>
</dbReference>
<feature type="region of interest" description="Disordered" evidence="15">
    <location>
        <begin position="2032"/>
        <end position="2141"/>
    </location>
</feature>
<dbReference type="InterPro" id="IPR000719">
    <property type="entry name" value="Prot_kinase_dom"/>
</dbReference>
<evidence type="ECO:0000256" key="14">
    <source>
        <dbReference type="PROSITE-ProRule" id="PRU10141"/>
    </source>
</evidence>
<protein>
    <recommendedName>
        <fullName evidence="2">non-specific serine/threonine protein kinase</fullName>
        <ecNumber evidence="2">2.7.11.1</ecNumber>
    </recommendedName>
</protein>
<dbReference type="Gene3D" id="3.80.10.10">
    <property type="entry name" value="Ribonuclease Inhibitor"/>
    <property type="match status" value="3"/>
</dbReference>
<feature type="non-terminal residue" evidence="18">
    <location>
        <position position="1"/>
    </location>
</feature>
<comment type="catalytic activity">
    <reaction evidence="11">
        <text>L-threonyl-[protein] + ATP = O-phospho-L-threonyl-[protein] + ADP + H(+)</text>
        <dbReference type="Rhea" id="RHEA:46608"/>
        <dbReference type="Rhea" id="RHEA-COMP:11060"/>
        <dbReference type="Rhea" id="RHEA-COMP:11605"/>
        <dbReference type="ChEBI" id="CHEBI:15378"/>
        <dbReference type="ChEBI" id="CHEBI:30013"/>
        <dbReference type="ChEBI" id="CHEBI:30616"/>
        <dbReference type="ChEBI" id="CHEBI:61977"/>
        <dbReference type="ChEBI" id="CHEBI:456216"/>
        <dbReference type="EC" id="2.7.11.1"/>
    </reaction>
</comment>
<dbReference type="Pfam" id="PF00069">
    <property type="entry name" value="Pkinase"/>
    <property type="match status" value="1"/>
</dbReference>
<feature type="compositionally biased region" description="Polar residues" evidence="15">
    <location>
        <begin position="2039"/>
        <end position="2048"/>
    </location>
</feature>
<evidence type="ECO:0000256" key="7">
    <source>
        <dbReference type="ARBA" id="ARBA00022741"/>
    </source>
</evidence>
<keyword evidence="8" id="KW-0418">Kinase</keyword>
<dbReference type="PROSITE" id="PS50297">
    <property type="entry name" value="ANK_REP_REGION"/>
    <property type="match status" value="3"/>
</dbReference>
<evidence type="ECO:0000256" key="2">
    <source>
        <dbReference type="ARBA" id="ARBA00012513"/>
    </source>
</evidence>
<keyword evidence="6" id="KW-0677">Repeat</keyword>
<proteinExistence type="predicted"/>
<keyword evidence="13" id="KW-0040">ANK repeat</keyword>